<feature type="region of interest" description="Disordered" evidence="1">
    <location>
        <begin position="29"/>
        <end position="83"/>
    </location>
</feature>
<keyword evidence="3" id="KW-1185">Reference proteome</keyword>
<proteinExistence type="predicted"/>
<evidence type="ECO:0000256" key="1">
    <source>
        <dbReference type="SAM" id="MobiDB-lite"/>
    </source>
</evidence>
<organism evidence="2 3">
    <name type="scientific">Trypanosoma conorhini</name>
    <dbReference type="NCBI Taxonomy" id="83891"/>
    <lineage>
        <taxon>Eukaryota</taxon>
        <taxon>Discoba</taxon>
        <taxon>Euglenozoa</taxon>
        <taxon>Kinetoplastea</taxon>
        <taxon>Metakinetoplastina</taxon>
        <taxon>Trypanosomatida</taxon>
        <taxon>Trypanosomatidae</taxon>
        <taxon>Trypanosoma</taxon>
    </lineage>
</organism>
<comment type="caution">
    <text evidence="2">The sequence shown here is derived from an EMBL/GenBank/DDBJ whole genome shotgun (WGS) entry which is preliminary data.</text>
</comment>
<accession>A0A3R7L394</accession>
<dbReference type="EMBL" id="MKKU01000221">
    <property type="protein sequence ID" value="RNF18807.1"/>
    <property type="molecule type" value="Genomic_DNA"/>
</dbReference>
<dbReference type="Proteomes" id="UP000284403">
    <property type="component" value="Unassembled WGS sequence"/>
</dbReference>
<evidence type="ECO:0000313" key="3">
    <source>
        <dbReference type="Proteomes" id="UP000284403"/>
    </source>
</evidence>
<protein>
    <submittedName>
        <fullName evidence="2">Uncharacterized protein</fullName>
    </submittedName>
</protein>
<feature type="compositionally biased region" description="Low complexity" evidence="1">
    <location>
        <begin position="56"/>
        <end position="74"/>
    </location>
</feature>
<dbReference type="RefSeq" id="XP_029228611.1">
    <property type="nucleotide sequence ID" value="XM_029371294.1"/>
</dbReference>
<dbReference type="AlphaFoldDB" id="A0A3R7L394"/>
<reference evidence="2 3" key="1">
    <citation type="journal article" date="2018" name="BMC Genomics">
        <title>Genomic comparison of Trypanosoma conorhini and Trypanosoma rangeli to Trypanosoma cruzi strains of high and low virulence.</title>
        <authorList>
            <person name="Bradwell K.R."/>
            <person name="Koparde V.N."/>
            <person name="Matveyev A.V."/>
            <person name="Serrano M.G."/>
            <person name="Alves J.M."/>
            <person name="Parikh H."/>
            <person name="Huang B."/>
            <person name="Lee V."/>
            <person name="Espinosa-Alvarez O."/>
            <person name="Ortiz P.A."/>
            <person name="Costa-Martins A.G."/>
            <person name="Teixeira M.M."/>
            <person name="Buck G.A."/>
        </authorList>
    </citation>
    <scope>NUCLEOTIDE SEQUENCE [LARGE SCALE GENOMIC DNA]</scope>
    <source>
        <strain evidence="2 3">025E</strain>
    </source>
</reference>
<gene>
    <name evidence="2" type="ORF">Tco025E_04384</name>
</gene>
<sequence length="103" mass="11230">TRRGARRRLREMRLHDNWWGGVSGAHMTAKHAIGPPPKCECDSRGPHRTARENPGASSTTPAAAARARPSARPRPSMPRLWQALSRAVPLQLAQRPTAAANTP</sequence>
<feature type="compositionally biased region" description="Basic and acidic residues" evidence="1">
    <location>
        <begin position="39"/>
        <end position="51"/>
    </location>
</feature>
<feature type="non-terminal residue" evidence="2">
    <location>
        <position position="1"/>
    </location>
</feature>
<evidence type="ECO:0000313" key="2">
    <source>
        <dbReference type="EMBL" id="RNF18807.1"/>
    </source>
</evidence>
<name>A0A3R7L394_9TRYP</name>
<dbReference type="GeneID" id="40317995"/>